<name>A0A452IQ23_9SAUR</name>
<evidence type="ECO:0000313" key="2">
    <source>
        <dbReference type="Ensembl" id="ENSGAGP00000030009.1"/>
    </source>
</evidence>
<sequence length="414" mass="47203">PAKAGGDPIRVVALAKSRCSLPELNIPQCWEGSVQLRSEQCQYPSMTQDIVIAKPNVPLSYPIQGVEVMPLHTIMIPGIRVLCLFIACSWAQLPVESKTLSLVHTLYIGRGKKELLILTSDVELLNFILEHVTYTSVVYQLSAVDMSEYRLDNFFVPSLAVYRKISSLVTITTKTFLRYHKLRFLIKSIRQYYPDIKIIVADDSEVPEKIIEENIEHYIMPFGKGWFAGRNLAISQVTTKYYLWVDDDYLFTENTKIEKLLDVLERTNLDMVGGSVKGDTYSFQLLYEQSDDGYCLHLRYGSFHKLDGFPNCVVTSGVVNFYLAHTDKSRYVSYDPLLQRVAHSEFFVDGLGILLVGSCSDVSVGHQDHNPASDPNLAKIEDQYKTFRDNTDAQVQFKLALHYFKNRLKCYSTR</sequence>
<organism evidence="2 3">
    <name type="scientific">Gopherus agassizii</name>
    <name type="common">Agassiz's desert tortoise</name>
    <dbReference type="NCBI Taxonomy" id="38772"/>
    <lineage>
        <taxon>Eukaryota</taxon>
        <taxon>Metazoa</taxon>
        <taxon>Chordata</taxon>
        <taxon>Craniata</taxon>
        <taxon>Vertebrata</taxon>
        <taxon>Euteleostomi</taxon>
        <taxon>Archelosauria</taxon>
        <taxon>Testudinata</taxon>
        <taxon>Testudines</taxon>
        <taxon>Cryptodira</taxon>
        <taxon>Durocryptodira</taxon>
        <taxon>Testudinoidea</taxon>
        <taxon>Testudinidae</taxon>
        <taxon>Gopherus</taxon>
    </lineage>
</organism>
<proteinExistence type="predicted"/>
<keyword evidence="3" id="KW-1185">Reference proteome</keyword>
<dbReference type="PANTHER" id="PTHR15046">
    <property type="entry name" value="GLYCO_TRANS_2-LIKE DOMAIN-CONTAINING PROTEIN"/>
    <property type="match status" value="1"/>
</dbReference>
<reference evidence="2" key="3">
    <citation type="submission" date="2025-09" db="UniProtKB">
        <authorList>
            <consortium name="Ensembl"/>
        </authorList>
    </citation>
    <scope>IDENTIFICATION</scope>
</reference>
<dbReference type="InterPro" id="IPR029044">
    <property type="entry name" value="Nucleotide-diphossugar_trans"/>
</dbReference>
<evidence type="ECO:0000313" key="3">
    <source>
        <dbReference type="Proteomes" id="UP000291020"/>
    </source>
</evidence>
<feature type="domain" description="Glycosyltransferase 2-like" evidence="1">
    <location>
        <begin position="174"/>
        <end position="285"/>
    </location>
</feature>
<dbReference type="GO" id="GO:0006047">
    <property type="term" value="P:UDP-N-acetylglucosamine metabolic process"/>
    <property type="evidence" value="ECO:0007669"/>
    <property type="project" value="TreeGrafter"/>
</dbReference>
<evidence type="ECO:0000259" key="1">
    <source>
        <dbReference type="Pfam" id="PF00535"/>
    </source>
</evidence>
<dbReference type="GO" id="GO:0019276">
    <property type="term" value="P:UDP-N-acetylgalactosamine metabolic process"/>
    <property type="evidence" value="ECO:0007669"/>
    <property type="project" value="TreeGrafter"/>
</dbReference>
<dbReference type="Ensembl" id="ENSGAGT00000034078.1">
    <property type="protein sequence ID" value="ENSGAGP00000030009.1"/>
    <property type="gene ID" value="ENSGAGG00000021650.1"/>
</dbReference>
<reference evidence="3" key="1">
    <citation type="journal article" date="2017" name="PLoS ONE">
        <title>The Agassiz's desert tortoise genome provides a resource for the conservation of a threatened species.</title>
        <authorList>
            <person name="Tollis M."/>
            <person name="DeNardo D.F."/>
            <person name="Cornelius J.A."/>
            <person name="Dolby G.A."/>
            <person name="Edwards T."/>
            <person name="Henen B.T."/>
            <person name="Karl A.E."/>
            <person name="Murphy R.W."/>
            <person name="Kusumi K."/>
        </authorList>
    </citation>
    <scope>NUCLEOTIDE SEQUENCE [LARGE SCALE GENOMIC DNA]</scope>
</reference>
<reference evidence="2" key="2">
    <citation type="submission" date="2025-08" db="UniProtKB">
        <authorList>
            <consortium name="Ensembl"/>
        </authorList>
    </citation>
    <scope>IDENTIFICATION</scope>
</reference>
<dbReference type="PANTHER" id="PTHR15046:SF2">
    <property type="entry name" value="BETA-1,4 N-ACETYLGALACTOSAMINYLTRANSFERASE 2"/>
    <property type="match status" value="1"/>
</dbReference>
<dbReference type="Gene3D" id="3.90.550.10">
    <property type="entry name" value="Spore Coat Polysaccharide Biosynthesis Protein SpsA, Chain A"/>
    <property type="match status" value="1"/>
</dbReference>
<dbReference type="Pfam" id="PF00535">
    <property type="entry name" value="Glycos_transf_2"/>
    <property type="match status" value="1"/>
</dbReference>
<dbReference type="InterPro" id="IPR001173">
    <property type="entry name" value="Glyco_trans_2-like"/>
</dbReference>
<dbReference type="AlphaFoldDB" id="A0A452IQ23"/>
<accession>A0A452IQ23</accession>
<dbReference type="GO" id="GO:0008376">
    <property type="term" value="F:acetylgalactosaminyltransferase activity"/>
    <property type="evidence" value="ECO:0007669"/>
    <property type="project" value="TreeGrafter"/>
</dbReference>
<protein>
    <recommendedName>
        <fullName evidence="1">Glycosyltransferase 2-like domain-containing protein</fullName>
    </recommendedName>
</protein>
<dbReference type="CDD" id="cd00761">
    <property type="entry name" value="Glyco_tranf_GTA_type"/>
    <property type="match status" value="1"/>
</dbReference>
<dbReference type="Proteomes" id="UP000291020">
    <property type="component" value="Unassembled WGS sequence"/>
</dbReference>
<dbReference type="SUPFAM" id="SSF53448">
    <property type="entry name" value="Nucleotide-diphospho-sugar transferases"/>
    <property type="match status" value="1"/>
</dbReference>